<dbReference type="Gramene" id="OPUNC12G15630.1">
    <property type="protein sequence ID" value="OPUNC12G15630.1"/>
    <property type="gene ID" value="OPUNC12G15630"/>
</dbReference>
<dbReference type="HOGENOM" id="CLU_1952304_0_0_1"/>
<feature type="compositionally biased region" description="Basic residues" evidence="1">
    <location>
        <begin position="32"/>
        <end position="45"/>
    </location>
</feature>
<evidence type="ECO:0000313" key="3">
    <source>
        <dbReference type="Proteomes" id="UP000026962"/>
    </source>
</evidence>
<evidence type="ECO:0000256" key="1">
    <source>
        <dbReference type="SAM" id="MobiDB-lite"/>
    </source>
</evidence>
<dbReference type="AlphaFoldDB" id="A0A0E0MP39"/>
<sequence>MQKASAPSEPCRRLLLASSPEARRVPSASTRTGHRLRARHRKSKPHLSDQKTNRETVPKPMASMVAEAWRKPCIELGACQQQPRATRMEALPMIHTDPVAWCNCSTRVDIYILLLQLKILLRKSSLPES</sequence>
<dbReference type="EnsemblPlants" id="OPUNC12G15630.1">
    <property type="protein sequence ID" value="OPUNC12G15630.1"/>
    <property type="gene ID" value="OPUNC12G15630"/>
</dbReference>
<reference evidence="2" key="1">
    <citation type="submission" date="2015-04" db="UniProtKB">
        <authorList>
            <consortium name="EnsemblPlants"/>
        </authorList>
    </citation>
    <scope>IDENTIFICATION</scope>
</reference>
<proteinExistence type="predicted"/>
<keyword evidence="3" id="KW-1185">Reference proteome</keyword>
<protein>
    <submittedName>
        <fullName evidence="2">Uncharacterized protein</fullName>
    </submittedName>
</protein>
<accession>A0A0E0MP39</accession>
<evidence type="ECO:0000313" key="2">
    <source>
        <dbReference type="EnsemblPlants" id="OPUNC12G15630.1"/>
    </source>
</evidence>
<dbReference type="Proteomes" id="UP000026962">
    <property type="component" value="Chromosome 12"/>
</dbReference>
<organism evidence="2">
    <name type="scientific">Oryza punctata</name>
    <name type="common">Red rice</name>
    <dbReference type="NCBI Taxonomy" id="4537"/>
    <lineage>
        <taxon>Eukaryota</taxon>
        <taxon>Viridiplantae</taxon>
        <taxon>Streptophyta</taxon>
        <taxon>Embryophyta</taxon>
        <taxon>Tracheophyta</taxon>
        <taxon>Spermatophyta</taxon>
        <taxon>Magnoliopsida</taxon>
        <taxon>Liliopsida</taxon>
        <taxon>Poales</taxon>
        <taxon>Poaceae</taxon>
        <taxon>BOP clade</taxon>
        <taxon>Oryzoideae</taxon>
        <taxon>Oryzeae</taxon>
        <taxon>Oryzinae</taxon>
        <taxon>Oryza</taxon>
    </lineage>
</organism>
<name>A0A0E0MP39_ORYPU</name>
<reference evidence="2" key="2">
    <citation type="submission" date="2018-05" db="EMBL/GenBank/DDBJ databases">
        <title>OpunRS2 (Oryza punctata Reference Sequence Version 2).</title>
        <authorList>
            <person name="Zhang J."/>
            <person name="Kudrna D."/>
            <person name="Lee S."/>
            <person name="Talag J."/>
            <person name="Welchert J."/>
            <person name="Wing R.A."/>
        </authorList>
    </citation>
    <scope>NUCLEOTIDE SEQUENCE [LARGE SCALE GENOMIC DNA]</scope>
</reference>
<feature type="region of interest" description="Disordered" evidence="1">
    <location>
        <begin position="1"/>
        <end position="59"/>
    </location>
</feature>
<feature type="compositionally biased region" description="Basic and acidic residues" evidence="1">
    <location>
        <begin position="46"/>
        <end position="57"/>
    </location>
</feature>